<evidence type="ECO:0000256" key="1">
    <source>
        <dbReference type="SAM" id="SignalP"/>
    </source>
</evidence>
<proteinExistence type="predicted"/>
<comment type="caution">
    <text evidence="3">The sequence shown here is derived from an EMBL/GenBank/DDBJ whole genome shotgun (WGS) entry which is preliminary data.</text>
</comment>
<gene>
    <name evidence="3" type="ORF">DBZ36_16850</name>
</gene>
<evidence type="ECO:0000313" key="3">
    <source>
        <dbReference type="EMBL" id="RKF14328.1"/>
    </source>
</evidence>
<dbReference type="EMBL" id="RAQO01000009">
    <property type="protein sequence ID" value="RKF14328.1"/>
    <property type="molecule type" value="Genomic_DNA"/>
</dbReference>
<accession>A0A420E7D0</accession>
<feature type="chain" id="PRO_5019173372" description="Retropepsin-like aspartic endopeptidase domain-containing protein" evidence="1">
    <location>
        <begin position="23"/>
        <end position="181"/>
    </location>
</feature>
<dbReference type="RefSeq" id="WP_120356139.1">
    <property type="nucleotide sequence ID" value="NZ_RAQO01000009.1"/>
</dbReference>
<dbReference type="InterPro" id="IPR008503">
    <property type="entry name" value="Asp_endopeptidase"/>
</dbReference>
<reference evidence="3 4" key="1">
    <citation type="submission" date="2018-09" db="EMBL/GenBank/DDBJ databases">
        <authorList>
            <person name="Wang Z."/>
        </authorList>
    </citation>
    <scope>NUCLEOTIDE SEQUENCE [LARGE SCALE GENOMIC DNA]</scope>
    <source>
        <strain evidence="3 4">ALS 81</strain>
    </source>
</reference>
<dbReference type="OrthoDB" id="5819749at2"/>
<dbReference type="PANTHER" id="PTHR38037:SF2">
    <property type="entry name" value="ATP-DEPENDENT ZINC PROTEASE DOMAIN-CONTAINING PROTEIN-RELATED"/>
    <property type="match status" value="1"/>
</dbReference>
<organism evidence="3 4">
    <name type="scientific">Alginatibacterium sediminis</name>
    <dbReference type="NCBI Taxonomy" id="2164068"/>
    <lineage>
        <taxon>Bacteria</taxon>
        <taxon>Pseudomonadati</taxon>
        <taxon>Pseudomonadota</taxon>
        <taxon>Gammaproteobacteria</taxon>
        <taxon>Alteromonadales</taxon>
        <taxon>Alteromonadaceae</taxon>
        <taxon>Alginatibacterium</taxon>
    </lineage>
</organism>
<dbReference type="Gene3D" id="2.40.70.10">
    <property type="entry name" value="Acid Proteases"/>
    <property type="match status" value="1"/>
</dbReference>
<evidence type="ECO:0000313" key="4">
    <source>
        <dbReference type="Proteomes" id="UP000286482"/>
    </source>
</evidence>
<name>A0A420E7D0_9ALTE</name>
<dbReference type="Proteomes" id="UP000286482">
    <property type="component" value="Unassembled WGS sequence"/>
</dbReference>
<keyword evidence="4" id="KW-1185">Reference proteome</keyword>
<sequence length="181" mass="20384">MLKLNPIFAGLTMMVLGGLAQASETSTVGALEMIQVEEAQLEFLTRIDTGAASTSIHAINLRLESGDEIIDQDGMSEAELQDKVKPEMESHIGQKLVFSTENEKGVETEVKAVISDVIGVRNSQGKEYRYKVKLDLRWQDDHKEVAVNLRDRSKMEYKLLIGRDWLEGDYLVDVERNKDLD</sequence>
<dbReference type="SUPFAM" id="SSF50630">
    <property type="entry name" value="Acid proteases"/>
    <property type="match status" value="1"/>
</dbReference>
<keyword evidence="1" id="KW-0732">Signal</keyword>
<evidence type="ECO:0000259" key="2">
    <source>
        <dbReference type="Pfam" id="PF05618"/>
    </source>
</evidence>
<dbReference type="Pfam" id="PF05618">
    <property type="entry name" value="Zn_protease"/>
    <property type="match status" value="1"/>
</dbReference>
<dbReference type="AlphaFoldDB" id="A0A420E7D0"/>
<dbReference type="InterPro" id="IPR021109">
    <property type="entry name" value="Peptidase_aspartic_dom_sf"/>
</dbReference>
<feature type="signal peptide" evidence="1">
    <location>
        <begin position="1"/>
        <end position="22"/>
    </location>
</feature>
<protein>
    <recommendedName>
        <fullName evidence="2">Retropepsin-like aspartic endopeptidase domain-containing protein</fullName>
    </recommendedName>
</protein>
<feature type="domain" description="Retropepsin-like aspartic endopeptidase" evidence="2">
    <location>
        <begin position="100"/>
        <end position="177"/>
    </location>
</feature>
<dbReference type="PANTHER" id="PTHR38037">
    <property type="entry name" value="ZN_PROTEASE DOMAIN-CONTAINING PROTEIN"/>
    <property type="match status" value="1"/>
</dbReference>